<protein>
    <submittedName>
        <fullName evidence="14">Uncharacterized protein</fullName>
    </submittedName>
</protein>
<keyword evidence="15" id="KW-1185">Reference proteome</keyword>
<keyword evidence="11" id="KW-0449">Lipoprotein</keyword>
<comment type="similarity">
    <text evidence="3">Belongs to the gasdermin family.</text>
</comment>
<evidence type="ECO:0000259" key="13">
    <source>
        <dbReference type="Pfam" id="PF17708"/>
    </source>
</evidence>
<keyword evidence="5" id="KW-1003">Cell membrane</keyword>
<evidence type="ECO:0000256" key="8">
    <source>
        <dbReference type="ARBA" id="ARBA00022692"/>
    </source>
</evidence>
<evidence type="ECO:0000256" key="2">
    <source>
        <dbReference type="ARBA" id="ARBA00004651"/>
    </source>
</evidence>
<evidence type="ECO:0000256" key="4">
    <source>
        <dbReference type="ARBA" id="ARBA00022452"/>
    </source>
</evidence>
<dbReference type="PANTHER" id="PTHR15207:SF3">
    <property type="entry name" value="DEAFNESS, AUTOSOMAL DOMINANT 5-RELATED"/>
    <property type="match status" value="1"/>
</dbReference>
<keyword evidence="7" id="KW-1210">Necrosis</keyword>
<sequence length="500" mass="55813">MFPHLTEEVVKKLGTHSDLISNDALNKKWEMLTLVKIGTKSPFSYFYSRPKYTCYDLTLKDIIDENICFESSKEVLVADFKNFSLDNVSVGAGGDAVGAKGRISGQNEESTSPATLMSEGIRQQDLTDLIIRPTKIKVKPGIEEKLKLAKGEKLAFVMQRVYNTNSVKFESKTSTGWSVGGTIWGLITGCSESDKTKVTTFTVPENKVFGFALKGFIIKDGFLDIRPEFRAQVLSAKISLKEKGESASHLHLHPSTINTKTFTYLFALSDFDQYHSLQMILRIYSTEEQESLQTVKHHFSVDVLRTFSSMLVDEIKNRGKVLEPLGDLCGSTRRDLLKKLSEILEDRDALALLEDTLDHCSDAEYQRPNSEAVASFVDLLNHSKVSRDVTEAVHLLVCALEALPDNTAALLAKSGPETLNCIMHMITSLKDDQAQLPESPPLLLQEKEELHWVAKFIISANNLEGLKKTWGSPRFSPEGLLELLYISVRGLNMMQPILSS</sequence>
<evidence type="ECO:0000256" key="9">
    <source>
        <dbReference type="ARBA" id="ARBA00023136"/>
    </source>
</evidence>
<dbReference type="PANTHER" id="PTHR15207">
    <property type="entry name" value="NONSYNDROMIC HEARING IMPAIRMENT PROTEIN"/>
    <property type="match status" value="1"/>
</dbReference>
<keyword evidence="8" id="KW-0812">Transmembrane</keyword>
<keyword evidence="9" id="KW-0472">Membrane</keyword>
<dbReference type="Proteomes" id="UP001352852">
    <property type="component" value="Unassembled WGS sequence"/>
</dbReference>
<gene>
    <name evidence="14" type="ORF">CHARACLAT_016406</name>
</gene>
<keyword evidence="6" id="KW-0963">Cytoplasm</keyword>
<evidence type="ECO:0000256" key="11">
    <source>
        <dbReference type="ARBA" id="ARBA00023288"/>
    </source>
</evidence>
<organism evidence="14 15">
    <name type="scientific">Characodon lateralis</name>
    <dbReference type="NCBI Taxonomy" id="208331"/>
    <lineage>
        <taxon>Eukaryota</taxon>
        <taxon>Metazoa</taxon>
        <taxon>Chordata</taxon>
        <taxon>Craniata</taxon>
        <taxon>Vertebrata</taxon>
        <taxon>Euteleostomi</taxon>
        <taxon>Actinopterygii</taxon>
        <taxon>Neopterygii</taxon>
        <taxon>Teleostei</taxon>
        <taxon>Neoteleostei</taxon>
        <taxon>Acanthomorphata</taxon>
        <taxon>Ovalentaria</taxon>
        <taxon>Atherinomorphae</taxon>
        <taxon>Cyprinodontiformes</taxon>
        <taxon>Goodeidae</taxon>
        <taxon>Characodon</taxon>
    </lineage>
</organism>
<keyword evidence="10" id="KW-0564">Palmitate</keyword>
<reference evidence="14 15" key="1">
    <citation type="submission" date="2021-06" db="EMBL/GenBank/DDBJ databases">
        <authorList>
            <person name="Palmer J.M."/>
        </authorList>
    </citation>
    <scope>NUCLEOTIDE SEQUENCE [LARGE SCALE GENOMIC DNA]</scope>
    <source>
        <strain evidence="14 15">CL_MEX2019</strain>
        <tissue evidence="14">Muscle</tissue>
    </source>
</reference>
<evidence type="ECO:0000313" key="15">
    <source>
        <dbReference type="Proteomes" id="UP001352852"/>
    </source>
</evidence>
<keyword evidence="4" id="KW-1134">Transmembrane beta strand</keyword>
<name>A0ABU7CYS9_9TELE</name>
<feature type="domain" description="Gasdermin pore forming" evidence="12">
    <location>
        <begin position="1"/>
        <end position="220"/>
    </location>
</feature>
<proteinExistence type="inferred from homology"/>
<comment type="caution">
    <text evidence="14">The sequence shown here is derived from an EMBL/GenBank/DDBJ whole genome shotgun (WGS) entry which is preliminary data.</text>
</comment>
<evidence type="ECO:0000256" key="6">
    <source>
        <dbReference type="ARBA" id="ARBA00022490"/>
    </source>
</evidence>
<evidence type="ECO:0000256" key="1">
    <source>
        <dbReference type="ARBA" id="ARBA00004496"/>
    </source>
</evidence>
<evidence type="ECO:0000256" key="10">
    <source>
        <dbReference type="ARBA" id="ARBA00023139"/>
    </source>
</evidence>
<evidence type="ECO:0000256" key="3">
    <source>
        <dbReference type="ARBA" id="ARBA00009279"/>
    </source>
</evidence>
<evidence type="ECO:0000313" key="14">
    <source>
        <dbReference type="EMBL" id="MED6267866.1"/>
    </source>
</evidence>
<dbReference type="InterPro" id="IPR042377">
    <property type="entry name" value="GSDME"/>
</dbReference>
<accession>A0ABU7CYS9</accession>
<dbReference type="EMBL" id="JAHUTJ010009521">
    <property type="protein sequence ID" value="MED6267866.1"/>
    <property type="molecule type" value="Genomic_DNA"/>
</dbReference>
<evidence type="ECO:0000256" key="5">
    <source>
        <dbReference type="ARBA" id="ARBA00022475"/>
    </source>
</evidence>
<dbReference type="InterPro" id="IPR040460">
    <property type="entry name" value="Gasdermin_pore"/>
</dbReference>
<evidence type="ECO:0000259" key="12">
    <source>
        <dbReference type="Pfam" id="PF04598"/>
    </source>
</evidence>
<evidence type="ECO:0000256" key="7">
    <source>
        <dbReference type="ARBA" id="ARBA00022590"/>
    </source>
</evidence>
<dbReference type="Pfam" id="PF17708">
    <property type="entry name" value="Gasdermin_C"/>
    <property type="match status" value="1"/>
</dbReference>
<dbReference type="Pfam" id="PF04598">
    <property type="entry name" value="Gasdermin"/>
    <property type="match status" value="1"/>
</dbReference>
<feature type="domain" description="Gasdermin PUB" evidence="13">
    <location>
        <begin position="323"/>
        <end position="446"/>
    </location>
</feature>
<comment type="subcellular location">
    <subcellularLocation>
        <location evidence="2">Cell membrane</location>
        <topology evidence="2">Multi-pass membrane protein</topology>
    </subcellularLocation>
    <subcellularLocation>
        <location evidence="1">Cytoplasm</location>
    </subcellularLocation>
</comment>
<dbReference type="InterPro" id="IPR041263">
    <property type="entry name" value="Gasdermin_PUB"/>
</dbReference>